<accession>A0A0H5R4M6</accession>
<keyword evidence="3" id="KW-0444">Lipid biosynthesis</keyword>
<organism evidence="14">
    <name type="scientific">Spongospora subterranea</name>
    <dbReference type="NCBI Taxonomy" id="70186"/>
    <lineage>
        <taxon>Eukaryota</taxon>
        <taxon>Sar</taxon>
        <taxon>Rhizaria</taxon>
        <taxon>Endomyxa</taxon>
        <taxon>Phytomyxea</taxon>
        <taxon>Plasmodiophorida</taxon>
        <taxon>Plasmodiophoridae</taxon>
        <taxon>Spongospora</taxon>
    </lineage>
</organism>
<dbReference type="SUPFAM" id="SSF52374">
    <property type="entry name" value="Nucleotidylyl transferase"/>
    <property type="match status" value="2"/>
</dbReference>
<comment type="similarity">
    <text evidence="2">Belongs to the cytidylyltransferase family.</text>
</comment>
<keyword evidence="4" id="KW-0808">Transferase</keyword>
<dbReference type="GO" id="GO:0006646">
    <property type="term" value="P:phosphatidylethanolamine biosynthetic process"/>
    <property type="evidence" value="ECO:0007669"/>
    <property type="project" value="UniProtKB-UniPathway"/>
</dbReference>
<feature type="region of interest" description="Disordered" evidence="12">
    <location>
        <begin position="227"/>
        <end position="248"/>
    </location>
</feature>
<evidence type="ECO:0000256" key="9">
    <source>
        <dbReference type="ARBA" id="ARBA00024191"/>
    </source>
</evidence>
<dbReference type="UniPathway" id="UPA00558">
    <property type="reaction ID" value="UER00742"/>
</dbReference>
<evidence type="ECO:0000256" key="11">
    <source>
        <dbReference type="ARBA" id="ARBA00031473"/>
    </source>
</evidence>
<evidence type="ECO:0000256" key="8">
    <source>
        <dbReference type="ARBA" id="ARBA00023264"/>
    </source>
</evidence>
<protein>
    <recommendedName>
        <fullName evidence="10">ethanolamine-phosphate cytidylyltransferase</fullName>
        <ecNumber evidence="10">2.7.7.14</ecNumber>
    </recommendedName>
    <alternativeName>
        <fullName evidence="11">CTP:phosphoethanolamine cytidylyltransferase</fullName>
    </alternativeName>
</protein>
<evidence type="ECO:0000256" key="2">
    <source>
        <dbReference type="ARBA" id="ARBA00010101"/>
    </source>
</evidence>
<dbReference type="InterPro" id="IPR014729">
    <property type="entry name" value="Rossmann-like_a/b/a_fold"/>
</dbReference>
<comment type="pathway">
    <text evidence="1">Lipid metabolism.</text>
</comment>
<dbReference type="CDD" id="cd02174">
    <property type="entry name" value="CCT"/>
    <property type="match status" value="1"/>
</dbReference>
<dbReference type="EC" id="2.7.7.14" evidence="10"/>
<keyword evidence="5" id="KW-0548">Nucleotidyltransferase</keyword>
<keyword evidence="7" id="KW-0594">Phospholipid biosynthesis</keyword>
<dbReference type="InterPro" id="IPR044608">
    <property type="entry name" value="Ect1/PCYT2"/>
</dbReference>
<dbReference type="PANTHER" id="PTHR45780">
    <property type="entry name" value="ETHANOLAMINE-PHOSPHATE CYTIDYLYLTRANSFERASE"/>
    <property type="match status" value="1"/>
</dbReference>
<proteinExistence type="inferred from homology"/>
<evidence type="ECO:0000256" key="12">
    <source>
        <dbReference type="SAM" id="MobiDB-lite"/>
    </source>
</evidence>
<evidence type="ECO:0000256" key="3">
    <source>
        <dbReference type="ARBA" id="ARBA00022516"/>
    </source>
</evidence>
<dbReference type="Gene3D" id="3.40.50.620">
    <property type="entry name" value="HUPs"/>
    <property type="match status" value="2"/>
</dbReference>
<evidence type="ECO:0000256" key="6">
    <source>
        <dbReference type="ARBA" id="ARBA00023098"/>
    </source>
</evidence>
<evidence type="ECO:0000256" key="4">
    <source>
        <dbReference type="ARBA" id="ARBA00022679"/>
    </source>
</evidence>
<keyword evidence="6" id="KW-0443">Lipid metabolism</keyword>
<name>A0A0H5R4M6_9EUKA</name>
<dbReference type="PANTHER" id="PTHR45780:SF2">
    <property type="entry name" value="ETHANOLAMINE-PHOSPHATE CYTIDYLYLTRANSFERASE"/>
    <property type="match status" value="1"/>
</dbReference>
<reference evidence="14" key="1">
    <citation type="submission" date="2015-04" db="EMBL/GenBank/DDBJ databases">
        <title>The genome sequence of the plant pathogenic Rhizarian Plasmodiophora brassicae reveals insights in its biotrophic life cycle and the origin of chitin synthesis.</title>
        <authorList>
            <person name="Schwelm A."/>
            <person name="Fogelqvist J."/>
            <person name="Knaust A."/>
            <person name="Julke S."/>
            <person name="Lilja T."/>
            <person name="Dhandapani V."/>
            <person name="Bonilla-Rosso G."/>
            <person name="Karlsson M."/>
            <person name="Shevchenko A."/>
            <person name="Choi S.R."/>
            <person name="Kim H.G."/>
            <person name="Park J.Y."/>
            <person name="Lim Y.P."/>
            <person name="Ludwig-Muller J."/>
            <person name="Dixelius C."/>
        </authorList>
    </citation>
    <scope>NUCLEOTIDE SEQUENCE</scope>
    <source>
        <tissue evidence="14">Potato root galls</tissue>
    </source>
</reference>
<dbReference type="InterPro" id="IPR004821">
    <property type="entry name" value="Cyt_trans-like"/>
</dbReference>
<dbReference type="NCBIfam" id="TIGR00125">
    <property type="entry name" value="cyt_tran_rel"/>
    <property type="match status" value="2"/>
</dbReference>
<dbReference type="CDD" id="cd02173">
    <property type="entry name" value="ECT"/>
    <property type="match status" value="1"/>
</dbReference>
<evidence type="ECO:0000256" key="10">
    <source>
        <dbReference type="ARBA" id="ARBA00024221"/>
    </source>
</evidence>
<feature type="domain" description="Cytidyltransferase-like" evidence="13">
    <location>
        <begin position="88"/>
        <end position="212"/>
    </location>
</feature>
<sequence length="440" mass="49179">MPRELNPAHANPQMSPRQSNAYVVDRISTAVRDLCQQLRREYPEITNDLLRDVFLSAFGYSLEENTRLSTSQPCFDSAFSNKKPVRVYVDGCFDIMHSGHYNALRQAKSLGDVLVVGVHSDAEISRQKGMPVMNNEERLAAVRSCKWVDEVAFDTPYTPTIELLDSLNCDFVVHGDDMPLNADGTSVYDEVKNAGRLRIIQRTNGVSTTDLVGRLLTLTTDHHVCGGSPRTSVEMPEACPDAPPRKMSSSSFLATTNRISQFSNQRTITADDRVVYIAGSFDLFHSGHIETLQQAKKLGTFLYVGVHDDQTLNKMLGSNLPIMNLHERVLNVLSCRAVDEVILGAPCAITENLIKSLRISVVASGGNVDDLTDCVDEHDRFAVPKSMGIHQHLVTFERLTTKDVIERIINNRKQLEVKHAKKSFQEAIYEQENDFQVLEV</sequence>
<evidence type="ECO:0000313" key="14">
    <source>
        <dbReference type="EMBL" id="CRZ09093.1"/>
    </source>
</evidence>
<evidence type="ECO:0000256" key="7">
    <source>
        <dbReference type="ARBA" id="ARBA00023209"/>
    </source>
</evidence>
<evidence type="ECO:0000259" key="13">
    <source>
        <dbReference type="Pfam" id="PF01467"/>
    </source>
</evidence>
<dbReference type="AlphaFoldDB" id="A0A0H5R4M6"/>
<comment type="pathway">
    <text evidence="9">Phospholipid metabolism; phosphatidylethanolamine biosynthesis; phosphatidylethanolamine from ethanolamine: step 2/3.</text>
</comment>
<feature type="domain" description="Cytidyltransferase-like" evidence="13">
    <location>
        <begin position="277"/>
        <end position="367"/>
    </location>
</feature>
<evidence type="ECO:0000256" key="1">
    <source>
        <dbReference type="ARBA" id="ARBA00005189"/>
    </source>
</evidence>
<evidence type="ECO:0000256" key="5">
    <source>
        <dbReference type="ARBA" id="ARBA00022695"/>
    </source>
</evidence>
<dbReference type="GO" id="GO:0004306">
    <property type="term" value="F:ethanolamine-phosphate cytidylyltransferase activity"/>
    <property type="evidence" value="ECO:0007669"/>
    <property type="project" value="UniProtKB-EC"/>
</dbReference>
<dbReference type="GO" id="GO:0005737">
    <property type="term" value="C:cytoplasm"/>
    <property type="evidence" value="ECO:0007669"/>
    <property type="project" value="TreeGrafter"/>
</dbReference>
<keyword evidence="8" id="KW-1208">Phospholipid metabolism</keyword>
<dbReference type="InterPro" id="IPR041723">
    <property type="entry name" value="CCT"/>
</dbReference>
<dbReference type="Pfam" id="PF01467">
    <property type="entry name" value="CTP_transf_like"/>
    <property type="match status" value="2"/>
</dbReference>
<dbReference type="EMBL" id="HACM01008651">
    <property type="protein sequence ID" value="CRZ09093.1"/>
    <property type="molecule type" value="Transcribed_RNA"/>
</dbReference>